<comment type="caution">
    <text evidence="2">The sequence shown here is derived from an EMBL/GenBank/DDBJ whole genome shotgun (WGS) entry which is preliminary data.</text>
</comment>
<feature type="transmembrane region" description="Helical" evidence="1">
    <location>
        <begin position="24"/>
        <end position="42"/>
    </location>
</feature>
<evidence type="ECO:0000256" key="1">
    <source>
        <dbReference type="SAM" id="Phobius"/>
    </source>
</evidence>
<feature type="transmembrane region" description="Helical" evidence="1">
    <location>
        <begin position="154"/>
        <end position="176"/>
    </location>
</feature>
<feature type="transmembrane region" description="Helical" evidence="1">
    <location>
        <begin position="91"/>
        <end position="111"/>
    </location>
</feature>
<keyword evidence="3" id="KW-1185">Reference proteome</keyword>
<keyword evidence="1" id="KW-1133">Transmembrane helix</keyword>
<name>A0A1B8TTC4_9FLAO</name>
<evidence type="ECO:0000313" key="2">
    <source>
        <dbReference type="EMBL" id="OBY62913.1"/>
    </source>
</evidence>
<gene>
    <name evidence="2" type="ORF">LPB3_12300</name>
</gene>
<reference evidence="3" key="1">
    <citation type="submission" date="2016-02" db="EMBL/GenBank/DDBJ databases">
        <authorList>
            <person name="Shin S.-K."/>
            <person name="Yi H."/>
            <person name="Kim E."/>
        </authorList>
    </citation>
    <scope>NUCLEOTIDE SEQUENCE [LARGE SCALE GENOMIC DNA]</scope>
    <source>
        <strain evidence="3">LPB0003</strain>
    </source>
</reference>
<dbReference type="KEGG" id="pob:LPB03_12285"/>
<dbReference type="OrthoDB" id="1202661at2"/>
<keyword evidence="1" id="KW-0472">Membrane</keyword>
<protein>
    <submittedName>
        <fullName evidence="2">Uncharacterized protein</fullName>
    </submittedName>
</protein>
<keyword evidence="1" id="KW-0812">Transmembrane</keyword>
<dbReference type="AlphaFoldDB" id="A0A1B8TTC4"/>
<organism evidence="2 3">
    <name type="scientific">Polaribacter vadi</name>
    <dbReference type="NCBI Taxonomy" id="1774273"/>
    <lineage>
        <taxon>Bacteria</taxon>
        <taxon>Pseudomonadati</taxon>
        <taxon>Bacteroidota</taxon>
        <taxon>Flavobacteriia</taxon>
        <taxon>Flavobacteriales</taxon>
        <taxon>Flavobacteriaceae</taxon>
    </lineage>
</organism>
<dbReference type="EMBL" id="LSFM01000023">
    <property type="protein sequence ID" value="OBY62913.1"/>
    <property type="molecule type" value="Genomic_DNA"/>
</dbReference>
<dbReference type="STRING" id="1774273.LPB03_12285"/>
<dbReference type="Proteomes" id="UP000092584">
    <property type="component" value="Unassembled WGS sequence"/>
</dbReference>
<proteinExistence type="predicted"/>
<accession>A0A1B8TTC4</accession>
<dbReference type="RefSeq" id="WP_065319890.1">
    <property type="nucleotide sequence ID" value="NZ_CP017477.1"/>
</dbReference>
<feature type="transmembrane region" description="Helical" evidence="1">
    <location>
        <begin position="67"/>
        <end position="85"/>
    </location>
</feature>
<sequence>MKIKDMNCFGDYYFWDRGLNGGELLLFAIISLFIVSILLWYYNKIPKNKFKEGDFQQERKTSRLPKLLAYLLLIIPGIILLVEFLNYGNTFSTFDIIMLSSITTLILYTNLTSKIKKVTKRSNLNNPIYQSKDIILQSNSLNASFIIAEKTTSVWIKVITFIMIIVISFTPLYQLLGTGYFW</sequence>
<evidence type="ECO:0000313" key="3">
    <source>
        <dbReference type="Proteomes" id="UP000092584"/>
    </source>
</evidence>